<comment type="cofactor">
    <cofactor evidence="1">
        <name>FAD</name>
        <dbReference type="ChEBI" id="CHEBI:57692"/>
    </cofactor>
</comment>
<dbReference type="Gene3D" id="3.50.50.60">
    <property type="entry name" value="FAD/NAD(P)-binding domain"/>
    <property type="match status" value="1"/>
</dbReference>
<organism evidence="9">
    <name type="scientific">Rosellinia necatrix</name>
    <name type="common">White root-rot fungus</name>
    <dbReference type="NCBI Taxonomy" id="77044"/>
    <lineage>
        <taxon>Eukaryota</taxon>
        <taxon>Fungi</taxon>
        <taxon>Dikarya</taxon>
        <taxon>Ascomycota</taxon>
        <taxon>Pezizomycotina</taxon>
        <taxon>Sordariomycetes</taxon>
        <taxon>Xylariomycetidae</taxon>
        <taxon>Xylariales</taxon>
        <taxon>Xylariaceae</taxon>
        <taxon>Rosellinia</taxon>
    </lineage>
</organism>
<dbReference type="PANTHER" id="PTHR47356">
    <property type="entry name" value="FAD-DEPENDENT MONOOXYGENASE ASQG-RELATED"/>
    <property type="match status" value="1"/>
</dbReference>
<evidence type="ECO:0000313" key="9">
    <source>
        <dbReference type="EMBL" id="GAP90730.1"/>
    </source>
</evidence>
<dbReference type="EMBL" id="DF977497">
    <property type="protein sequence ID" value="GAP90730.1"/>
    <property type="molecule type" value="Genomic_DNA"/>
</dbReference>
<keyword evidence="7" id="KW-1133">Transmembrane helix</keyword>
<evidence type="ECO:0000256" key="5">
    <source>
        <dbReference type="ARBA" id="ARBA00022827"/>
    </source>
</evidence>
<evidence type="ECO:0000256" key="3">
    <source>
        <dbReference type="ARBA" id="ARBA00007992"/>
    </source>
</evidence>
<evidence type="ECO:0000256" key="1">
    <source>
        <dbReference type="ARBA" id="ARBA00001974"/>
    </source>
</evidence>
<feature type="transmembrane region" description="Helical" evidence="7">
    <location>
        <begin position="274"/>
        <end position="292"/>
    </location>
</feature>
<accession>A0A1W2TQK3</accession>
<dbReference type="Pfam" id="PF01494">
    <property type="entry name" value="FAD_binding_3"/>
    <property type="match status" value="1"/>
</dbReference>
<protein>
    <submittedName>
        <fullName evidence="9">Putative FAD binding domain protein</fullName>
    </submittedName>
</protein>
<keyword evidence="4" id="KW-0285">Flavoprotein</keyword>
<evidence type="ECO:0000256" key="4">
    <source>
        <dbReference type="ARBA" id="ARBA00022630"/>
    </source>
</evidence>
<dbReference type="OMA" id="TAGMQVQ"/>
<proteinExistence type="inferred from homology"/>
<keyword evidence="6" id="KW-0560">Oxidoreductase</keyword>
<evidence type="ECO:0000313" key="10">
    <source>
        <dbReference type="Proteomes" id="UP000054516"/>
    </source>
</evidence>
<comment type="similarity">
    <text evidence="3">Belongs to the paxM FAD-dependent monooxygenase family.</text>
</comment>
<feature type="transmembrane region" description="Helical" evidence="7">
    <location>
        <begin position="484"/>
        <end position="505"/>
    </location>
</feature>
<dbReference type="InterPro" id="IPR036188">
    <property type="entry name" value="FAD/NAD-bd_sf"/>
</dbReference>
<feature type="domain" description="FAD-binding" evidence="8">
    <location>
        <begin position="53"/>
        <end position="169"/>
    </location>
</feature>
<dbReference type="GO" id="GO:0004497">
    <property type="term" value="F:monooxygenase activity"/>
    <property type="evidence" value="ECO:0007669"/>
    <property type="project" value="InterPro"/>
</dbReference>
<dbReference type="InterPro" id="IPR002938">
    <property type="entry name" value="FAD-bd"/>
</dbReference>
<name>A0A1W2TQK3_ROSNE</name>
<sequence>MHQLGKSISPGTFDRDEYSKVQCSYKCIFGMSRLTPGIKPSTNHLVLGNGHSYLILAGSEKVYWFLNAKNTRVMYGKEIPRYTAEDERRLAEEHFGDRLNEQDTFKDVYENKIMATLTPLHEYQWKRWYFQRIMTIGDASHKLNPISGNGGSAAVEDAAALFSVLQRKLGQSQVRLSTRDFQDIFAETQHVQETRTRHLISHATKMQEFDAMQSLFSPLLAKFVIPHLTDDAMLALVGDNTTQARCIESFQVPRRPRYVPYEDELPADILKDVWIVRVFVVLWYLVYFLYSVTPQYFIHPTYIMKCIHAASQWHSSIPTIASGKTNPLAFEISLFPMIFIWNVEGYRRGNRRTIGSRHVAIFFSAVLAASRKAGVVPLYFILAACNSSRTRYTSPAGRPLPVSAARAVLTGTFMVYGVSLFFIGLQLYTTIPAAYIASVFQWQPLVIAVIIWGLANANKVSDHHAELEPDRTHMGAYLDKDYPYLTQLYLVLFAFGATANIYVPALADDERLVTIMVCSHCLHSVFEMRRLGYIPTRDARNVMLAILFALQFIGPGALFAATWAWRERLIYRLSRGYWAVGE</sequence>
<dbReference type="AlphaFoldDB" id="A0A1W2TQK3"/>
<dbReference type="OrthoDB" id="10029326at2759"/>
<keyword evidence="7" id="KW-0472">Membrane</keyword>
<dbReference type="STRING" id="77044.A0A1W2TQK3"/>
<evidence type="ECO:0000256" key="2">
    <source>
        <dbReference type="ARBA" id="ARBA00005179"/>
    </source>
</evidence>
<keyword evidence="10" id="KW-1185">Reference proteome</keyword>
<evidence type="ECO:0000256" key="6">
    <source>
        <dbReference type="ARBA" id="ARBA00023002"/>
    </source>
</evidence>
<dbReference type="SUPFAM" id="SSF51905">
    <property type="entry name" value="FAD/NAD(P)-binding domain"/>
    <property type="match status" value="1"/>
</dbReference>
<feature type="transmembrane region" description="Helical" evidence="7">
    <location>
        <begin position="404"/>
        <end position="423"/>
    </location>
</feature>
<gene>
    <name evidence="9" type="ORF">SAMD00023353_5200650</name>
</gene>
<keyword evidence="5" id="KW-0274">FAD</keyword>
<dbReference type="PANTHER" id="PTHR47356:SF2">
    <property type="entry name" value="FAD-BINDING DOMAIN-CONTAINING PROTEIN-RELATED"/>
    <property type="match status" value="1"/>
</dbReference>
<dbReference type="Proteomes" id="UP000054516">
    <property type="component" value="Unassembled WGS sequence"/>
</dbReference>
<keyword evidence="7" id="KW-0812">Transmembrane</keyword>
<feature type="transmembrane region" description="Helical" evidence="7">
    <location>
        <begin position="543"/>
        <end position="565"/>
    </location>
</feature>
<reference evidence="9" key="1">
    <citation type="submission" date="2016-03" db="EMBL/GenBank/DDBJ databases">
        <title>Draft genome sequence of Rosellinia necatrix.</title>
        <authorList>
            <person name="Kanematsu S."/>
        </authorList>
    </citation>
    <scope>NUCLEOTIDE SEQUENCE [LARGE SCALE GENOMIC DNA]</scope>
    <source>
        <strain evidence="9">W97</strain>
    </source>
</reference>
<evidence type="ECO:0000256" key="7">
    <source>
        <dbReference type="SAM" id="Phobius"/>
    </source>
</evidence>
<comment type="pathway">
    <text evidence="2">Secondary metabolite biosynthesis.</text>
</comment>
<dbReference type="InterPro" id="IPR050562">
    <property type="entry name" value="FAD_mOase_fung"/>
</dbReference>
<feature type="transmembrane region" description="Helical" evidence="7">
    <location>
        <begin position="359"/>
        <end position="384"/>
    </location>
</feature>
<feature type="transmembrane region" description="Helical" evidence="7">
    <location>
        <begin position="435"/>
        <end position="455"/>
    </location>
</feature>
<dbReference type="GO" id="GO:0071949">
    <property type="term" value="F:FAD binding"/>
    <property type="evidence" value="ECO:0007669"/>
    <property type="project" value="InterPro"/>
</dbReference>
<evidence type="ECO:0000259" key="8">
    <source>
        <dbReference type="Pfam" id="PF01494"/>
    </source>
</evidence>